<evidence type="ECO:0000256" key="5">
    <source>
        <dbReference type="ARBA" id="ARBA00022729"/>
    </source>
</evidence>
<feature type="active site" description="Nucleophile" evidence="9">
    <location>
        <position position="554"/>
    </location>
</feature>
<evidence type="ECO:0000256" key="1">
    <source>
        <dbReference type="ARBA" id="ARBA00004613"/>
    </source>
</evidence>
<dbReference type="InterPro" id="IPR043138">
    <property type="entry name" value="GGT_lsub"/>
</dbReference>
<dbReference type="InterPro" id="IPR036322">
    <property type="entry name" value="WD40_repeat_dom_sf"/>
</dbReference>
<dbReference type="eggNOG" id="KOG2410">
    <property type="taxonomic scope" value="Eukaryota"/>
</dbReference>
<dbReference type="EMBL" id="AFFK01014481">
    <property type="status" value="NOT_ANNOTATED_CDS"/>
    <property type="molecule type" value="Genomic_DNA"/>
</dbReference>
<dbReference type="eggNOG" id="KOG0277">
    <property type="taxonomic scope" value="Eukaryota"/>
</dbReference>
<dbReference type="Pfam" id="PF00400">
    <property type="entry name" value="WD40"/>
    <property type="match status" value="2"/>
</dbReference>
<dbReference type="InterPro" id="IPR020472">
    <property type="entry name" value="WD40_PAC1"/>
</dbReference>
<dbReference type="NCBIfam" id="TIGR00066">
    <property type="entry name" value="g_glut_trans"/>
    <property type="match status" value="1"/>
</dbReference>
<keyword evidence="3 11" id="KW-0853">WD repeat</keyword>
<feature type="repeat" description="WD" evidence="11">
    <location>
        <begin position="151"/>
        <end position="193"/>
    </location>
</feature>
<dbReference type="PANTHER" id="PTHR11686">
    <property type="entry name" value="GAMMA GLUTAMYL TRANSPEPTIDASE"/>
    <property type="match status" value="1"/>
</dbReference>
<keyword evidence="13" id="KW-1185">Reference proteome</keyword>
<dbReference type="InterPro" id="IPR015943">
    <property type="entry name" value="WD40/YVTN_repeat-like_dom_sf"/>
</dbReference>
<dbReference type="PROSITE" id="PS50294">
    <property type="entry name" value="WD_REPEATS_REGION"/>
    <property type="match status" value="2"/>
</dbReference>
<dbReference type="GO" id="GO:0006751">
    <property type="term" value="P:glutathione catabolic process"/>
    <property type="evidence" value="ECO:0007669"/>
    <property type="project" value="InterPro"/>
</dbReference>
<evidence type="ECO:0000256" key="11">
    <source>
        <dbReference type="PROSITE-ProRule" id="PRU00221"/>
    </source>
</evidence>
<dbReference type="PRINTS" id="PR00320">
    <property type="entry name" value="GPROTEINBRPT"/>
</dbReference>
<keyword evidence="7" id="KW-1199">Hemostasis impairing toxin</keyword>
<dbReference type="PhylomeDB" id="T1JME8"/>
<name>T1JME8_STRMM</name>
<dbReference type="Gene3D" id="3.60.20.40">
    <property type="match status" value="1"/>
</dbReference>
<keyword evidence="2" id="KW-0964">Secreted</keyword>
<feature type="binding site" evidence="10">
    <location>
        <begin position="572"/>
        <end position="574"/>
    </location>
    <ligand>
        <name>L-glutamate</name>
        <dbReference type="ChEBI" id="CHEBI:29985"/>
    </ligand>
</feature>
<dbReference type="SUPFAM" id="SSF56235">
    <property type="entry name" value="N-terminal nucleophile aminohydrolases (Ntn hydrolases)"/>
    <property type="match status" value="1"/>
</dbReference>
<evidence type="ECO:0000256" key="8">
    <source>
        <dbReference type="ARBA" id="ARBA00084097"/>
    </source>
</evidence>
<evidence type="ECO:0000256" key="2">
    <source>
        <dbReference type="ARBA" id="ARBA00022525"/>
    </source>
</evidence>
<evidence type="ECO:0000256" key="9">
    <source>
        <dbReference type="PIRSR" id="PIRSR600101-1"/>
    </source>
</evidence>
<dbReference type="GO" id="GO:0005576">
    <property type="term" value="C:extracellular region"/>
    <property type="evidence" value="ECO:0007669"/>
    <property type="project" value="UniProtKB-SubCell"/>
</dbReference>
<dbReference type="PRINTS" id="PR01210">
    <property type="entry name" value="GGTRANSPTASE"/>
</dbReference>
<feature type="repeat" description="WD" evidence="11">
    <location>
        <begin position="108"/>
        <end position="150"/>
    </location>
</feature>
<evidence type="ECO:0000256" key="7">
    <source>
        <dbReference type="ARBA" id="ARBA00023240"/>
    </source>
</evidence>
<feature type="binding site" evidence="10">
    <location>
        <begin position="624"/>
        <end position="625"/>
    </location>
    <ligand>
        <name>L-glutamate</name>
        <dbReference type="ChEBI" id="CHEBI:29985"/>
    </ligand>
</feature>
<dbReference type="FunFam" id="3.60.20.40:FF:000001">
    <property type="entry name" value="Gamma-glutamyltranspeptidase 1"/>
    <property type="match status" value="1"/>
</dbReference>
<dbReference type="SUPFAM" id="SSF50978">
    <property type="entry name" value="WD40 repeat-like"/>
    <property type="match status" value="1"/>
</dbReference>
<feature type="repeat" description="WD" evidence="11">
    <location>
        <begin position="64"/>
        <end position="107"/>
    </location>
</feature>
<reference evidence="13" key="1">
    <citation type="submission" date="2011-05" db="EMBL/GenBank/DDBJ databases">
        <authorList>
            <person name="Richards S.R."/>
            <person name="Qu J."/>
            <person name="Jiang H."/>
            <person name="Jhangiani S.N."/>
            <person name="Agravi P."/>
            <person name="Goodspeed R."/>
            <person name="Gross S."/>
            <person name="Mandapat C."/>
            <person name="Jackson L."/>
            <person name="Mathew T."/>
            <person name="Pu L."/>
            <person name="Thornton R."/>
            <person name="Saada N."/>
            <person name="Wilczek-Boney K.B."/>
            <person name="Lee S."/>
            <person name="Kovar C."/>
            <person name="Wu Y."/>
            <person name="Scherer S.E."/>
            <person name="Worley K.C."/>
            <person name="Muzny D.M."/>
            <person name="Gibbs R."/>
        </authorList>
    </citation>
    <scope>NUCLEOTIDE SEQUENCE</scope>
    <source>
        <strain evidence="13">Brora</strain>
    </source>
</reference>
<dbReference type="InterPro" id="IPR001680">
    <property type="entry name" value="WD40_rpt"/>
</dbReference>
<evidence type="ECO:0000256" key="4">
    <source>
        <dbReference type="ARBA" id="ARBA00022656"/>
    </source>
</evidence>
<dbReference type="EnsemblMetazoa" id="SMAR015028-RA">
    <property type="protein sequence ID" value="SMAR015028-PA"/>
    <property type="gene ID" value="SMAR015028"/>
</dbReference>
<protein>
    <submittedName>
        <fullName evidence="12">Uncharacterized protein</fullName>
    </submittedName>
</protein>
<dbReference type="AlphaFoldDB" id="T1JME8"/>
<organism evidence="12 13">
    <name type="scientific">Strigamia maritima</name>
    <name type="common">European centipede</name>
    <name type="synonym">Geophilus maritimus</name>
    <dbReference type="NCBI Taxonomy" id="126957"/>
    <lineage>
        <taxon>Eukaryota</taxon>
        <taxon>Metazoa</taxon>
        <taxon>Ecdysozoa</taxon>
        <taxon>Arthropoda</taxon>
        <taxon>Myriapoda</taxon>
        <taxon>Chilopoda</taxon>
        <taxon>Pleurostigmophora</taxon>
        <taxon>Geophilomorpha</taxon>
        <taxon>Linotaeniidae</taxon>
        <taxon>Strigamia</taxon>
    </lineage>
</organism>
<comment type="subcellular location">
    <subcellularLocation>
        <location evidence="1">Secreted</location>
    </subcellularLocation>
</comment>
<evidence type="ECO:0000256" key="3">
    <source>
        <dbReference type="ARBA" id="ARBA00022574"/>
    </source>
</evidence>
<keyword evidence="8" id="KW-1202">Platelet aggregation activating toxin</keyword>
<keyword evidence="4" id="KW-0800">Toxin</keyword>
<dbReference type="Pfam" id="PF01019">
    <property type="entry name" value="G_glu_transpept"/>
    <property type="match status" value="1"/>
</dbReference>
<sequence length="743" mass="82088">KGFGHVIHLDSSGIISLSTQFIWKDSLLDLSWSEAQPELLITSAGDGTIQLWNIQQPHNAIRVYGGHLKEVYSVQWNQTRTGDNFISSSWDQTVKLWNVHRLNFVQSFDNHHHYVYESVWSPQIRDTFASVSGDGYLRLWNILSKQPTQVIRAHDAEILSCDWNKYNQYLIATAASDGLIRCWDIRNTTLPTIELPGHKYAVRRILFSPHYENVLVSTSYDFSTRDLLRKGGSAVDAAIATLLCMGVFHPQSMGLGGGCLINVYDHKRRKANVIDAREVAPSAAHESVYIANSHRTLSGGLAVAVPGELRGYWEAHTRYGILPWSDLVEPAIKMCREGITISRHLGDTLQAMRTRIELEPTLKEVFINRRTGEVYKHGETIIQADLAKTLQAIAHGGADALYTGKLAQHLIEDIRHFGGNMTLDDLKNYRAVFREAVRCEFRDGTVLHSTPPPGSGSVLAHILQVMDGFKITDECMASTKDAAIFAHRFAETLKFAFAQRSQLGDPAFVEIDEVVSKLMSKGYARAIRDKIRPDNVQSFSAYGLVLSNPDDSGTAHLSVLAPNGDAVAVTSSVNTWLGAGIRSRSTGIVLNNEMDDFSFPSITNHFGVPPSPTNFMRAGKRPQSSMCPSIFTNSKGDVVLVIGAAGGTKILSSISQAVIRTLWIGDTIKEAIDARRLHHQLLPNEIQLEEGFPEAISRKLRRMGHRAVVHAAKGSSVVAIHKHPDGSIHACADFRKDGSTAGY</sequence>
<evidence type="ECO:0000256" key="10">
    <source>
        <dbReference type="PIRSR" id="PIRSR600101-2"/>
    </source>
</evidence>
<dbReference type="HOGENOM" id="CLU_014813_4_2_1"/>
<dbReference type="InterPro" id="IPR043137">
    <property type="entry name" value="GGT_ssub_C"/>
</dbReference>
<dbReference type="GO" id="GO:0005886">
    <property type="term" value="C:plasma membrane"/>
    <property type="evidence" value="ECO:0007669"/>
    <property type="project" value="TreeGrafter"/>
</dbReference>
<dbReference type="PANTHER" id="PTHR11686:SF9">
    <property type="entry name" value="RE13973P"/>
    <property type="match status" value="1"/>
</dbReference>
<feature type="binding site" evidence="10">
    <location>
        <position position="596"/>
    </location>
    <ligand>
        <name>L-glutamate</name>
        <dbReference type="ChEBI" id="CHEBI:29985"/>
    </ligand>
</feature>
<proteinExistence type="predicted"/>
<evidence type="ECO:0000256" key="6">
    <source>
        <dbReference type="ARBA" id="ARBA00022737"/>
    </source>
</evidence>
<dbReference type="STRING" id="126957.T1JME8"/>
<reference evidence="12" key="2">
    <citation type="submission" date="2015-02" db="UniProtKB">
        <authorList>
            <consortium name="EnsemblMetazoa"/>
        </authorList>
    </citation>
    <scope>IDENTIFICATION</scope>
</reference>
<dbReference type="PROSITE" id="PS50082">
    <property type="entry name" value="WD_REPEATS_2"/>
    <property type="match status" value="3"/>
</dbReference>
<dbReference type="OMA" id="APACTTH"/>
<dbReference type="GO" id="GO:0090729">
    <property type="term" value="F:toxin activity"/>
    <property type="evidence" value="ECO:0007669"/>
    <property type="project" value="UniProtKB-KW"/>
</dbReference>
<dbReference type="FunFam" id="1.10.246.130:FF:000001">
    <property type="entry name" value="Gamma-glutamyltransferase 5 isoform 1"/>
    <property type="match status" value="1"/>
</dbReference>
<dbReference type="Gene3D" id="1.10.246.130">
    <property type="match status" value="1"/>
</dbReference>
<keyword evidence="6" id="KW-0677">Repeat</keyword>
<evidence type="ECO:0000313" key="13">
    <source>
        <dbReference type="Proteomes" id="UP000014500"/>
    </source>
</evidence>
<accession>T1JME8</accession>
<evidence type="ECO:0000313" key="12">
    <source>
        <dbReference type="EnsemblMetazoa" id="SMAR015028-PA"/>
    </source>
</evidence>
<feature type="binding site" evidence="10">
    <location>
        <position position="277"/>
    </location>
    <ligand>
        <name>L-glutamate</name>
        <dbReference type="ChEBI" id="CHEBI:29985"/>
    </ligand>
</feature>
<feature type="binding site" evidence="10">
    <location>
        <position position="647"/>
    </location>
    <ligand>
        <name>L-glutamate</name>
        <dbReference type="ChEBI" id="CHEBI:29985"/>
    </ligand>
</feature>
<dbReference type="InterPro" id="IPR029055">
    <property type="entry name" value="Ntn_hydrolases_N"/>
</dbReference>
<dbReference type="GO" id="GO:0036374">
    <property type="term" value="F:glutathione hydrolase activity"/>
    <property type="evidence" value="ECO:0007669"/>
    <property type="project" value="InterPro"/>
</dbReference>
<dbReference type="SMART" id="SM00320">
    <property type="entry name" value="WD40"/>
    <property type="match status" value="5"/>
</dbReference>
<dbReference type="InterPro" id="IPR000101">
    <property type="entry name" value="GGT_peptidase"/>
</dbReference>
<dbReference type="Gene3D" id="2.130.10.10">
    <property type="entry name" value="YVTN repeat-like/Quinoprotein amine dehydrogenase"/>
    <property type="match status" value="1"/>
</dbReference>
<dbReference type="Proteomes" id="UP000014500">
    <property type="component" value="Unassembled WGS sequence"/>
</dbReference>
<keyword evidence="5" id="KW-0732">Signal</keyword>